<dbReference type="Proteomes" id="UP000694620">
    <property type="component" value="Chromosome 4"/>
</dbReference>
<reference evidence="1" key="1">
    <citation type="submission" date="2021-06" db="EMBL/GenBank/DDBJ databases">
        <authorList>
            <consortium name="Wellcome Sanger Institute Data Sharing"/>
        </authorList>
    </citation>
    <scope>NUCLEOTIDE SEQUENCE [LARGE SCALE GENOMIC DNA]</scope>
</reference>
<sequence>MKTWTKRSFFASVTCAVGGAYWLYEKRRISLDNVGGAARPSEYELKLVQVLFRHGARTPLKSLPGTLQVRDLYTKKSVILTLLCTFEQFGLDRKCSWF</sequence>
<evidence type="ECO:0008006" key="3">
    <source>
        <dbReference type="Google" id="ProtNLM"/>
    </source>
</evidence>
<reference evidence="1" key="3">
    <citation type="submission" date="2025-09" db="UniProtKB">
        <authorList>
            <consortium name="Ensembl"/>
        </authorList>
    </citation>
    <scope>IDENTIFICATION</scope>
</reference>
<dbReference type="InterPro" id="IPR033379">
    <property type="entry name" value="Acid_Pase_AS"/>
</dbReference>
<dbReference type="Gene3D" id="3.40.50.1240">
    <property type="entry name" value="Phosphoglycerate mutase-like"/>
    <property type="match status" value="1"/>
</dbReference>
<dbReference type="SUPFAM" id="SSF53254">
    <property type="entry name" value="Phosphoglycerate mutase-like"/>
    <property type="match status" value="1"/>
</dbReference>
<dbReference type="AlphaFoldDB" id="A0A8C4S2X0"/>
<evidence type="ECO:0000313" key="1">
    <source>
        <dbReference type="Ensembl" id="ENSECRP00000008709.1"/>
    </source>
</evidence>
<name>A0A8C4S2X0_ERPCA</name>
<evidence type="ECO:0000313" key="2">
    <source>
        <dbReference type="Proteomes" id="UP000694620"/>
    </source>
</evidence>
<dbReference type="InterPro" id="IPR029033">
    <property type="entry name" value="His_PPase_superfam"/>
</dbReference>
<organism evidence="1 2">
    <name type="scientific">Erpetoichthys calabaricus</name>
    <name type="common">Rope fish</name>
    <name type="synonym">Calamoichthys calabaricus</name>
    <dbReference type="NCBI Taxonomy" id="27687"/>
    <lineage>
        <taxon>Eukaryota</taxon>
        <taxon>Metazoa</taxon>
        <taxon>Chordata</taxon>
        <taxon>Craniata</taxon>
        <taxon>Vertebrata</taxon>
        <taxon>Euteleostomi</taxon>
        <taxon>Actinopterygii</taxon>
        <taxon>Polypteriformes</taxon>
        <taxon>Polypteridae</taxon>
        <taxon>Erpetoichthys</taxon>
    </lineage>
</organism>
<dbReference type="Ensembl" id="ENSECRT00000008856.1">
    <property type="protein sequence ID" value="ENSECRP00000008709.1"/>
    <property type="gene ID" value="ENSECRG00000005849.1"/>
</dbReference>
<keyword evidence="2" id="KW-1185">Reference proteome</keyword>
<proteinExistence type="predicted"/>
<protein>
    <recommendedName>
        <fullName evidence="3">Acid phosphatase</fullName>
    </recommendedName>
</protein>
<dbReference type="PROSITE" id="PS00616">
    <property type="entry name" value="HIS_ACID_PHOSPHAT_1"/>
    <property type="match status" value="1"/>
</dbReference>
<reference evidence="1" key="2">
    <citation type="submission" date="2025-08" db="UniProtKB">
        <authorList>
            <consortium name="Ensembl"/>
        </authorList>
    </citation>
    <scope>IDENTIFICATION</scope>
</reference>
<accession>A0A8C4S2X0</accession>